<evidence type="ECO:0000259" key="1">
    <source>
        <dbReference type="PROSITE" id="PS51186"/>
    </source>
</evidence>
<dbReference type="Proteomes" id="UP001500457">
    <property type="component" value="Unassembled WGS sequence"/>
</dbReference>
<dbReference type="InterPro" id="IPR016181">
    <property type="entry name" value="Acyl_CoA_acyltransferase"/>
</dbReference>
<reference evidence="3" key="1">
    <citation type="journal article" date="2019" name="Int. J. Syst. Evol. Microbiol.">
        <title>The Global Catalogue of Microorganisms (GCM) 10K type strain sequencing project: providing services to taxonomists for standard genome sequencing and annotation.</title>
        <authorList>
            <consortium name="The Broad Institute Genomics Platform"/>
            <consortium name="The Broad Institute Genome Sequencing Center for Infectious Disease"/>
            <person name="Wu L."/>
            <person name="Ma J."/>
        </authorList>
    </citation>
    <scope>NUCLEOTIDE SEQUENCE [LARGE SCALE GENOMIC DNA]</scope>
    <source>
        <strain evidence="3">JCM 17983</strain>
    </source>
</reference>
<proteinExistence type="predicted"/>
<keyword evidence="3" id="KW-1185">Reference proteome</keyword>
<evidence type="ECO:0000313" key="2">
    <source>
        <dbReference type="EMBL" id="GAA4889938.1"/>
    </source>
</evidence>
<feature type="domain" description="N-acetyltransferase" evidence="1">
    <location>
        <begin position="32"/>
        <end position="203"/>
    </location>
</feature>
<dbReference type="PANTHER" id="PTHR42791">
    <property type="entry name" value="GNAT FAMILY ACETYLTRANSFERASE"/>
    <property type="match status" value="1"/>
</dbReference>
<protein>
    <submittedName>
        <fullName evidence="2">GNAT family N-acetyltransferase</fullName>
    </submittedName>
</protein>
<dbReference type="InterPro" id="IPR052523">
    <property type="entry name" value="Trichothecene_AcTrans"/>
</dbReference>
<organism evidence="2 3">
    <name type="scientific">Actinomycetospora straminea</name>
    <dbReference type="NCBI Taxonomy" id="663607"/>
    <lineage>
        <taxon>Bacteria</taxon>
        <taxon>Bacillati</taxon>
        <taxon>Actinomycetota</taxon>
        <taxon>Actinomycetes</taxon>
        <taxon>Pseudonocardiales</taxon>
        <taxon>Pseudonocardiaceae</taxon>
        <taxon>Actinomycetospora</taxon>
    </lineage>
</organism>
<dbReference type="EMBL" id="BAABHQ010000018">
    <property type="protein sequence ID" value="GAA4889938.1"/>
    <property type="molecule type" value="Genomic_DNA"/>
</dbReference>
<dbReference type="Pfam" id="PF00583">
    <property type="entry name" value="Acetyltransf_1"/>
    <property type="match status" value="1"/>
</dbReference>
<name>A0ABP9F0C3_9PSEU</name>
<dbReference type="CDD" id="cd04301">
    <property type="entry name" value="NAT_SF"/>
    <property type="match status" value="1"/>
</dbReference>
<comment type="caution">
    <text evidence="2">The sequence shown here is derived from an EMBL/GenBank/DDBJ whole genome shotgun (WGS) entry which is preliminary data.</text>
</comment>
<dbReference type="Gene3D" id="3.40.630.30">
    <property type="match status" value="1"/>
</dbReference>
<sequence>MTTTRPLAARKARTGDHAAVATALAAAFHADPVFRWLTPDDDRRRRILPPFFELAIDVFRRHDHIWCVGDDGGVAGGALWSPAGVAPMDEVDGDRFVDGCVELAGADAGRWEDVIGLLDENHPHHADHDYLWLLGVVPDRQGRGHGSAMLRAVLDRGDRDGVPAYLEATSRENVRLYERHGFRVTGELAVTGGPSLWAMWREPAR</sequence>
<evidence type="ECO:0000313" key="3">
    <source>
        <dbReference type="Proteomes" id="UP001500457"/>
    </source>
</evidence>
<dbReference type="PANTHER" id="PTHR42791:SF1">
    <property type="entry name" value="N-ACETYLTRANSFERASE DOMAIN-CONTAINING PROTEIN"/>
    <property type="match status" value="1"/>
</dbReference>
<dbReference type="InterPro" id="IPR000182">
    <property type="entry name" value="GNAT_dom"/>
</dbReference>
<accession>A0ABP9F0C3</accession>
<gene>
    <name evidence="2" type="ORF">GCM10023203_49120</name>
</gene>
<dbReference type="SUPFAM" id="SSF55729">
    <property type="entry name" value="Acyl-CoA N-acyltransferases (Nat)"/>
    <property type="match status" value="1"/>
</dbReference>
<dbReference type="PROSITE" id="PS51186">
    <property type="entry name" value="GNAT"/>
    <property type="match status" value="1"/>
</dbReference>